<dbReference type="EMBL" id="BGZK01000682">
    <property type="protein sequence ID" value="GBP55966.1"/>
    <property type="molecule type" value="Genomic_DNA"/>
</dbReference>
<reference evidence="2 3" key="1">
    <citation type="journal article" date="2019" name="Commun. Biol.">
        <title>The bagworm genome reveals a unique fibroin gene that provides high tensile strength.</title>
        <authorList>
            <person name="Kono N."/>
            <person name="Nakamura H."/>
            <person name="Ohtoshi R."/>
            <person name="Tomita M."/>
            <person name="Numata K."/>
            <person name="Arakawa K."/>
        </authorList>
    </citation>
    <scope>NUCLEOTIDE SEQUENCE [LARGE SCALE GENOMIC DNA]</scope>
</reference>
<organism evidence="2 3">
    <name type="scientific">Eumeta variegata</name>
    <name type="common">Bagworm moth</name>
    <name type="synonym">Eumeta japonica</name>
    <dbReference type="NCBI Taxonomy" id="151549"/>
    <lineage>
        <taxon>Eukaryota</taxon>
        <taxon>Metazoa</taxon>
        <taxon>Ecdysozoa</taxon>
        <taxon>Arthropoda</taxon>
        <taxon>Hexapoda</taxon>
        <taxon>Insecta</taxon>
        <taxon>Pterygota</taxon>
        <taxon>Neoptera</taxon>
        <taxon>Endopterygota</taxon>
        <taxon>Lepidoptera</taxon>
        <taxon>Glossata</taxon>
        <taxon>Ditrysia</taxon>
        <taxon>Tineoidea</taxon>
        <taxon>Psychidae</taxon>
        <taxon>Oiketicinae</taxon>
        <taxon>Eumeta</taxon>
    </lineage>
</organism>
<feature type="region of interest" description="Disordered" evidence="1">
    <location>
        <begin position="92"/>
        <end position="115"/>
    </location>
</feature>
<feature type="compositionally biased region" description="Basic and acidic residues" evidence="1">
    <location>
        <begin position="36"/>
        <end position="52"/>
    </location>
</feature>
<evidence type="ECO:0000313" key="3">
    <source>
        <dbReference type="Proteomes" id="UP000299102"/>
    </source>
</evidence>
<feature type="region of interest" description="Disordered" evidence="1">
    <location>
        <begin position="36"/>
        <end position="58"/>
    </location>
</feature>
<dbReference type="Proteomes" id="UP000299102">
    <property type="component" value="Unassembled WGS sequence"/>
</dbReference>
<evidence type="ECO:0000256" key="1">
    <source>
        <dbReference type="SAM" id="MobiDB-lite"/>
    </source>
</evidence>
<comment type="caution">
    <text evidence="2">The sequence shown here is derived from an EMBL/GenBank/DDBJ whole genome shotgun (WGS) entry which is preliminary data.</text>
</comment>
<name>A0A4C1WWQ0_EUMVA</name>
<proteinExistence type="predicted"/>
<feature type="compositionally biased region" description="Polar residues" evidence="1">
    <location>
        <begin position="92"/>
        <end position="103"/>
    </location>
</feature>
<evidence type="ECO:0000313" key="2">
    <source>
        <dbReference type="EMBL" id="GBP55966.1"/>
    </source>
</evidence>
<sequence>MSIPYVEINFIAYYFMRARRAKTKAKEIDKTAVERPGAEAALTHDGEARVGDDTESPWLRKRRNGTKLARGGEEGKVWESTCALHHSQAVQSGRVSATLSPTRLQREKGPSRPTRCPTLTVYRREVAASTVVFHPHIPFSIQYPTPSQENDNAPVTFLVLRVSVGSSDHLLSSG</sequence>
<gene>
    <name evidence="2" type="ORF">EVAR_97679_1</name>
</gene>
<keyword evidence="3" id="KW-1185">Reference proteome</keyword>
<protein>
    <submittedName>
        <fullName evidence="2">Uncharacterized protein</fullName>
    </submittedName>
</protein>
<dbReference type="AlphaFoldDB" id="A0A4C1WWQ0"/>
<accession>A0A4C1WWQ0</accession>